<proteinExistence type="evidence at transcript level"/>
<evidence type="ECO:0000256" key="10">
    <source>
        <dbReference type="SAM" id="MobiDB-lite"/>
    </source>
</evidence>
<dbReference type="GO" id="GO:0047238">
    <property type="term" value="F:glucuronosyl-N-acetylgalactosaminyl-proteoglycan 4-beta-N-acetylgalactosaminyltransferase activity"/>
    <property type="evidence" value="ECO:0007669"/>
    <property type="project" value="TreeGrafter"/>
</dbReference>
<name>W8B6G0_CERCA</name>
<dbReference type="InterPro" id="IPR051227">
    <property type="entry name" value="CS_glycosyltransferase"/>
</dbReference>
<evidence type="ECO:0000313" key="11">
    <source>
        <dbReference type="EMBL" id="JAB96770.1"/>
    </source>
</evidence>
<evidence type="ECO:0000256" key="2">
    <source>
        <dbReference type="ARBA" id="ARBA00009239"/>
    </source>
</evidence>
<evidence type="ECO:0000256" key="8">
    <source>
        <dbReference type="ARBA" id="ARBA00023136"/>
    </source>
</evidence>
<dbReference type="PANTHER" id="PTHR12369:SF13">
    <property type="entry name" value="HEXOSYLTRANSFERASE"/>
    <property type="match status" value="1"/>
</dbReference>
<keyword evidence="7 9" id="KW-0333">Golgi apparatus</keyword>
<accession>W8B6G0</accession>
<dbReference type="GO" id="GO:0032580">
    <property type="term" value="C:Golgi cisterna membrane"/>
    <property type="evidence" value="ECO:0007669"/>
    <property type="project" value="UniProtKB-SubCell"/>
</dbReference>
<keyword evidence="6" id="KW-1133">Transmembrane helix</keyword>
<organism evidence="11">
    <name type="scientific">Ceratitis capitata</name>
    <name type="common">Mediterranean fruit fly</name>
    <name type="synonym">Tephritis capitata</name>
    <dbReference type="NCBI Taxonomy" id="7213"/>
    <lineage>
        <taxon>Eukaryota</taxon>
        <taxon>Metazoa</taxon>
        <taxon>Ecdysozoa</taxon>
        <taxon>Arthropoda</taxon>
        <taxon>Hexapoda</taxon>
        <taxon>Insecta</taxon>
        <taxon>Pterygota</taxon>
        <taxon>Neoptera</taxon>
        <taxon>Endopterygota</taxon>
        <taxon>Diptera</taxon>
        <taxon>Brachycera</taxon>
        <taxon>Muscomorpha</taxon>
        <taxon>Tephritoidea</taxon>
        <taxon>Tephritidae</taxon>
        <taxon>Ceratitis</taxon>
        <taxon>Ceratitis</taxon>
    </lineage>
</organism>
<dbReference type="InterPro" id="IPR008428">
    <property type="entry name" value="Chond_GalNAc"/>
</dbReference>
<feature type="compositionally biased region" description="Polar residues" evidence="10">
    <location>
        <begin position="237"/>
        <end position="249"/>
    </location>
</feature>
<dbReference type="AlphaFoldDB" id="W8B6G0"/>
<sequence length="299" mass="33837">MSKGENDPFKSLKTLALDLSTKYKNDGSRIAWVSIRLPPMLSDTPPAGDIMLNTLYGRNEILSVAVADLALPKIGLDSLVLMASTDINMKGDFLNRVRMNTIQGFQIYSPIGFRMYPCRFAYFCRECETCDVSQGTGYFDKWNYDVISFYSRDYVQARQRLESTLPITRSDNDIEQLLSHPNQKINTVLDMFVASQLPLHILRGTEPNLRYGNAIRHYINNGGKILKCPALEKDDVTSNAEQPHISNEIPQRYDAQRADTGDNTQAPTGLDSHKCIHLASRKQIGDAIIRYEDRSILHK</sequence>
<evidence type="ECO:0000256" key="5">
    <source>
        <dbReference type="ARBA" id="ARBA00022968"/>
    </source>
</evidence>
<gene>
    <name evidence="11" type="primary">CHSS2</name>
</gene>
<dbReference type="EC" id="2.4.1.-" evidence="9"/>
<keyword evidence="5 9" id="KW-0735">Signal-anchor</keyword>
<dbReference type="PANTHER" id="PTHR12369">
    <property type="entry name" value="CHONDROITIN SYNTHASE"/>
    <property type="match status" value="1"/>
</dbReference>
<keyword evidence="8" id="KW-0472">Membrane</keyword>
<evidence type="ECO:0000256" key="7">
    <source>
        <dbReference type="ARBA" id="ARBA00023034"/>
    </source>
</evidence>
<dbReference type="OrthoDB" id="9985088at2759"/>
<reference evidence="11" key="1">
    <citation type="submission" date="2013-07" db="EMBL/GenBank/DDBJ databases">
        <authorList>
            <person name="Geib S."/>
        </authorList>
    </citation>
    <scope>NUCLEOTIDE SEQUENCE</scope>
</reference>
<evidence type="ECO:0000256" key="1">
    <source>
        <dbReference type="ARBA" id="ARBA00004447"/>
    </source>
</evidence>
<evidence type="ECO:0000256" key="4">
    <source>
        <dbReference type="ARBA" id="ARBA00022692"/>
    </source>
</evidence>
<reference evidence="11" key="2">
    <citation type="journal article" date="2014" name="BMC Genomics">
        <title>A genomic perspective to assessing quality of mass-reared SIT flies used in Mediterranean fruit fly (Ceratitis capitata) eradication in California.</title>
        <authorList>
            <person name="Calla B."/>
            <person name="Hall B."/>
            <person name="Hou S."/>
            <person name="Geib S.M."/>
        </authorList>
    </citation>
    <scope>NUCLEOTIDE SEQUENCE</scope>
</reference>
<evidence type="ECO:0000256" key="6">
    <source>
        <dbReference type="ARBA" id="ARBA00022989"/>
    </source>
</evidence>
<comment type="similarity">
    <text evidence="2 9">Belongs to the chondroitin N-acetylgalactosaminyltransferase family.</text>
</comment>
<dbReference type="Pfam" id="PF05679">
    <property type="entry name" value="CHGN"/>
    <property type="match status" value="1"/>
</dbReference>
<keyword evidence="4" id="KW-0812">Transmembrane</keyword>
<comment type="subcellular location">
    <subcellularLocation>
        <location evidence="1 9">Golgi apparatus</location>
        <location evidence="1 9">Golgi stack membrane</location>
        <topology evidence="1 9">Single-pass type II membrane protein</topology>
    </subcellularLocation>
</comment>
<protein>
    <recommendedName>
        <fullName evidence="9">Hexosyltransferase</fullName>
        <ecNumber evidence="9">2.4.1.-</ecNumber>
    </recommendedName>
</protein>
<evidence type="ECO:0000256" key="3">
    <source>
        <dbReference type="ARBA" id="ARBA00022679"/>
    </source>
</evidence>
<keyword evidence="3 9" id="KW-0808">Transferase</keyword>
<feature type="region of interest" description="Disordered" evidence="10">
    <location>
        <begin position="236"/>
        <end position="270"/>
    </location>
</feature>
<dbReference type="EMBL" id="GAMC01009785">
    <property type="protein sequence ID" value="JAB96770.1"/>
    <property type="molecule type" value="mRNA"/>
</dbReference>
<evidence type="ECO:0000256" key="9">
    <source>
        <dbReference type="RuleBase" id="RU364016"/>
    </source>
</evidence>